<reference evidence="2" key="1">
    <citation type="submission" date="2022-08" db="EMBL/GenBank/DDBJ databases">
        <authorList>
            <person name="Kallberg Y."/>
            <person name="Tangrot J."/>
            <person name="Rosling A."/>
        </authorList>
    </citation>
    <scope>NUCLEOTIDE SEQUENCE</scope>
    <source>
        <strain evidence="2">Wild A</strain>
    </source>
</reference>
<evidence type="ECO:0000256" key="1">
    <source>
        <dbReference type="SAM" id="MobiDB-lite"/>
    </source>
</evidence>
<protein>
    <submittedName>
        <fullName evidence="2">3851_t:CDS:1</fullName>
    </submittedName>
</protein>
<feature type="compositionally biased region" description="Low complexity" evidence="1">
    <location>
        <begin position="85"/>
        <end position="96"/>
    </location>
</feature>
<comment type="caution">
    <text evidence="2">The sequence shown here is derived from an EMBL/GenBank/DDBJ whole genome shotgun (WGS) entry which is preliminary data.</text>
</comment>
<dbReference type="AlphaFoldDB" id="A0A9W4SC33"/>
<organism evidence="2 3">
    <name type="scientific">Funneliformis geosporum</name>
    <dbReference type="NCBI Taxonomy" id="1117311"/>
    <lineage>
        <taxon>Eukaryota</taxon>
        <taxon>Fungi</taxon>
        <taxon>Fungi incertae sedis</taxon>
        <taxon>Mucoromycota</taxon>
        <taxon>Glomeromycotina</taxon>
        <taxon>Glomeromycetes</taxon>
        <taxon>Glomerales</taxon>
        <taxon>Glomeraceae</taxon>
        <taxon>Funneliformis</taxon>
    </lineage>
</organism>
<proteinExistence type="predicted"/>
<name>A0A9W4SC33_9GLOM</name>
<sequence>MSPNDIPSLGLSIFANFFLQINRRNIGLDNDSVCEVRKYMLTFTGEFFALFKYCQSLKVMQESHIDEIYQQYPSIYNPDLDKSTTTKSSTARTPSPTHDKSYDISNEKDDTGQAPNRQIAMSSPSHNQVTSFEKYDEPLHERYEEDLEIKKPPESDTKAGSFEDKSEPYVFISLLL</sequence>
<dbReference type="EMBL" id="CAMKVN010000148">
    <property type="protein sequence ID" value="CAI2164319.1"/>
    <property type="molecule type" value="Genomic_DNA"/>
</dbReference>
<gene>
    <name evidence="2" type="ORF">FWILDA_LOCUS1508</name>
</gene>
<dbReference type="Proteomes" id="UP001153678">
    <property type="component" value="Unassembled WGS sequence"/>
</dbReference>
<feature type="compositionally biased region" description="Polar residues" evidence="1">
    <location>
        <begin position="113"/>
        <end position="131"/>
    </location>
</feature>
<evidence type="ECO:0000313" key="2">
    <source>
        <dbReference type="EMBL" id="CAI2164319.1"/>
    </source>
</evidence>
<feature type="compositionally biased region" description="Basic and acidic residues" evidence="1">
    <location>
        <begin position="97"/>
        <end position="111"/>
    </location>
</feature>
<evidence type="ECO:0000313" key="3">
    <source>
        <dbReference type="Proteomes" id="UP001153678"/>
    </source>
</evidence>
<feature type="compositionally biased region" description="Basic and acidic residues" evidence="1">
    <location>
        <begin position="133"/>
        <end position="163"/>
    </location>
</feature>
<feature type="region of interest" description="Disordered" evidence="1">
    <location>
        <begin position="79"/>
        <end position="163"/>
    </location>
</feature>
<accession>A0A9W4SC33</accession>
<keyword evidence="3" id="KW-1185">Reference proteome</keyword>